<keyword evidence="1" id="KW-1133">Transmembrane helix</keyword>
<dbReference type="Proteomes" id="UP000241764">
    <property type="component" value="Unassembled WGS sequence"/>
</dbReference>
<feature type="transmembrane region" description="Helical" evidence="1">
    <location>
        <begin position="208"/>
        <end position="241"/>
    </location>
</feature>
<dbReference type="InterPro" id="IPR018688">
    <property type="entry name" value="PpoB2-like"/>
</dbReference>
<feature type="transmembrane region" description="Helical" evidence="1">
    <location>
        <begin position="152"/>
        <end position="170"/>
    </location>
</feature>
<keyword evidence="1" id="KW-0812">Transmembrane</keyword>
<dbReference type="EMBL" id="PGGM01000009">
    <property type="protein sequence ID" value="PSH62406.1"/>
    <property type="molecule type" value="Genomic_DNA"/>
</dbReference>
<name>A0A2P7B7H7_9HYPH</name>
<dbReference type="AlphaFoldDB" id="A0A2P7B7H7"/>
<proteinExistence type="predicted"/>
<dbReference type="Pfam" id="PF09948">
    <property type="entry name" value="PpoB2"/>
    <property type="match status" value="1"/>
</dbReference>
<evidence type="ECO:0000256" key="1">
    <source>
        <dbReference type="SAM" id="Phobius"/>
    </source>
</evidence>
<reference evidence="3" key="1">
    <citation type="submission" date="2017-11" db="EMBL/GenBank/DDBJ databases">
        <authorList>
            <person name="Kuznetsova I."/>
            <person name="Sazanova A."/>
            <person name="Chirak E."/>
            <person name="Safronova V."/>
            <person name="Willems A."/>
        </authorList>
    </citation>
    <scope>NUCLEOTIDE SEQUENCE [LARGE SCALE GENOMIC DNA]</scope>
    <source>
        <strain evidence="3">CCBAU 03422</strain>
    </source>
</reference>
<protein>
    <submittedName>
        <fullName evidence="2">Metal-binding protein</fullName>
    </submittedName>
</protein>
<organism evidence="2 3">
    <name type="scientific">Phyllobacterium sophorae</name>
    <dbReference type="NCBI Taxonomy" id="1520277"/>
    <lineage>
        <taxon>Bacteria</taxon>
        <taxon>Pseudomonadati</taxon>
        <taxon>Pseudomonadota</taxon>
        <taxon>Alphaproteobacteria</taxon>
        <taxon>Hyphomicrobiales</taxon>
        <taxon>Phyllobacteriaceae</taxon>
        <taxon>Phyllobacterium</taxon>
    </lineage>
</organism>
<gene>
    <name evidence="2" type="ORF">CU103_18820</name>
</gene>
<comment type="caution">
    <text evidence="2">The sequence shown here is derived from an EMBL/GenBank/DDBJ whole genome shotgun (WGS) entry which is preliminary data.</text>
</comment>
<evidence type="ECO:0000313" key="3">
    <source>
        <dbReference type="Proteomes" id="UP000241764"/>
    </source>
</evidence>
<feature type="transmembrane region" description="Helical" evidence="1">
    <location>
        <begin position="15"/>
        <end position="36"/>
    </location>
</feature>
<keyword evidence="3" id="KW-1185">Reference proteome</keyword>
<dbReference type="OrthoDB" id="164118at2"/>
<feature type="transmembrane region" description="Helical" evidence="1">
    <location>
        <begin position="72"/>
        <end position="99"/>
    </location>
</feature>
<feature type="transmembrane region" description="Helical" evidence="1">
    <location>
        <begin position="253"/>
        <end position="273"/>
    </location>
</feature>
<evidence type="ECO:0000313" key="2">
    <source>
        <dbReference type="EMBL" id="PSH62406.1"/>
    </source>
</evidence>
<dbReference type="RefSeq" id="WP_106665580.1">
    <property type="nucleotide sequence ID" value="NZ_PGGM01000009.1"/>
</dbReference>
<accession>A0A2P7B7H7</accession>
<feature type="transmembrane region" description="Helical" evidence="1">
    <location>
        <begin position="119"/>
        <end position="140"/>
    </location>
</feature>
<sequence>MTDTSLEAVLRQDKLIIAACMTALTVMAWCYVLWLARSMNIGDMAMSGMEMGAGSHDMVMAPEPRSWTMTEFAVMFSMWVIMMIGMMTPSASPMILLYARVGRQSALQGKPLAATGFFLGGYLLAWASFSLVATLAQWALENMLLLTPAMTSASKFFSGILLIAVGLFQWTPLKDVCLKQCQAPIVFIQRHGGFRRHPLGSLGLGFRHGLYCVGCCWALMGLLFVGGIMNILWIAAIAIFILTEKLVANGHRVSRLFGLGLCAAGVWVIGRAVF</sequence>
<keyword evidence="1" id="KW-0472">Membrane</keyword>